<keyword evidence="3" id="KW-1185">Reference proteome</keyword>
<evidence type="ECO:0000256" key="1">
    <source>
        <dbReference type="SAM" id="MobiDB-lite"/>
    </source>
</evidence>
<reference evidence="2 3" key="1">
    <citation type="submission" date="2014-07" db="EMBL/GenBank/DDBJ databases">
        <title>Methanogenic archaea and the global carbon cycle.</title>
        <authorList>
            <person name="Henriksen J.R."/>
            <person name="Luke J."/>
            <person name="Reinhart S."/>
            <person name="Benedict M.N."/>
            <person name="Youngblut N.D."/>
            <person name="Metcalf M.E."/>
            <person name="Whitaker R.J."/>
            <person name="Metcalf W.W."/>
        </authorList>
    </citation>
    <scope>NUCLEOTIDE SEQUENCE [LARGE SCALE GENOMIC DNA]</scope>
    <source>
        <strain evidence="2 3">Z-761</strain>
    </source>
</reference>
<dbReference type="PATRIC" id="fig|1434123.4.peg.1425"/>
<name>A0A0E3Q511_9EURY</name>
<evidence type="ECO:0000313" key="3">
    <source>
        <dbReference type="Proteomes" id="UP000033096"/>
    </source>
</evidence>
<dbReference type="AlphaFoldDB" id="A0A0E3Q511"/>
<protein>
    <submittedName>
        <fullName evidence="2">Uncharacterized protein</fullName>
    </submittedName>
</protein>
<accession>A0A0E3Q511</accession>
<feature type="compositionally biased region" description="Basic and acidic residues" evidence="1">
    <location>
        <begin position="68"/>
        <end position="84"/>
    </location>
</feature>
<gene>
    <name evidence="2" type="ORF">MSVAZ_1210</name>
</gene>
<dbReference type="EMBL" id="CP009520">
    <property type="protein sequence ID" value="AKB43479.1"/>
    <property type="molecule type" value="Genomic_DNA"/>
</dbReference>
<proteinExistence type="predicted"/>
<dbReference type="KEGG" id="mvc:MSVAZ_1210"/>
<dbReference type="RefSeq" id="WP_048119454.1">
    <property type="nucleotide sequence ID" value="NZ_CP009520.1"/>
</dbReference>
<evidence type="ECO:0000313" key="2">
    <source>
        <dbReference type="EMBL" id="AKB43479.1"/>
    </source>
</evidence>
<dbReference type="HOGENOM" id="CLU_110999_0_0_2"/>
<organism evidence="2 3">
    <name type="scientific">Methanosarcina vacuolata Z-761</name>
    <dbReference type="NCBI Taxonomy" id="1434123"/>
    <lineage>
        <taxon>Archaea</taxon>
        <taxon>Methanobacteriati</taxon>
        <taxon>Methanobacteriota</taxon>
        <taxon>Stenosarchaea group</taxon>
        <taxon>Methanomicrobia</taxon>
        <taxon>Methanosarcinales</taxon>
        <taxon>Methanosarcinaceae</taxon>
        <taxon>Methanosarcina</taxon>
    </lineage>
</organism>
<feature type="region of interest" description="Disordered" evidence="1">
    <location>
        <begin position="68"/>
        <end position="87"/>
    </location>
</feature>
<dbReference type="Proteomes" id="UP000033096">
    <property type="component" value="Chromosome"/>
</dbReference>
<sequence length="216" mass="24754">MDEKLHPKLLELLEGKKLSISGLSRELKTIGIDEHRLVLTGYLRALRDLDILEETEVPPSKIYALPEKATEPLSEKRKEPRSPELSDPEEIYSILRSQLLKINLDFRIPVGVYVVSRLFERPCFRKELKLIGITQKHLEQYLEKPSIVCEAQEAHLKKARADITKIEIPSDDPAYEMRENKDEVIRLANEVLAGLIKQRLDLDGLVAKSKQTTLLP</sequence>
<dbReference type="GeneID" id="24809620"/>